<dbReference type="Proteomes" id="UP001498421">
    <property type="component" value="Unassembled WGS sequence"/>
</dbReference>
<keyword evidence="4 7" id="KW-0560">Oxidoreductase</keyword>
<sequence>MASAYPELGTFVRNLTTSSSVPSIRFQNDIWIYVITLIVLSSSVTILLPLAQREVKVPIPLAANVANKKSRKEAYCFDSRATLKQGYDQFKDKPFGVDSMEGVKLIVPMSFLDKLRSHPSLSFQKSIDNDLMRAYTGIGGIDTFGVNVITKNFNPTIPSAFVMHDEEASNNSDWLKIIEDYVIQAAGYAQALKTWPPFLRPFVCRFLPHRREMSRQWSSARAIVKATLDAKRSGAKSISNPPTILDHLTSGPNEERIRDLDAQLQQQLLLAVASIHTTSSSVLHCLYDLAARPEYVSELRQEAKEVLEACGGVFTKEGLGRLEKLDSFMKESQRLCSPDLTTFQRMAVKPLTLPDGTYVPAKTKLEIATSAINIDGTYFENPETFDGLRFYRRRQNGESNLIYTSVGRTNLGWGVGRHACPGRFLADVEIKIIIAELLLRYDIKNPEGQGRYKNFEFEAIVFPDPEAKIMLKAIE</sequence>
<keyword evidence="8" id="KW-0812">Transmembrane</keyword>
<reference evidence="9 10" key="1">
    <citation type="journal article" date="2025" name="Microbiol. Resour. Announc.">
        <title>Draft genome sequences for Neonectria magnoliae and Neonectria punicea, canker pathogens of Liriodendron tulipifera and Acer saccharum in West Virginia.</title>
        <authorList>
            <person name="Petronek H.M."/>
            <person name="Kasson M.T."/>
            <person name="Metheny A.M."/>
            <person name="Stauder C.M."/>
            <person name="Lovett B."/>
            <person name="Lynch S.C."/>
            <person name="Garnas J.R."/>
            <person name="Kasson L.R."/>
            <person name="Stajich J.E."/>
        </authorList>
    </citation>
    <scope>NUCLEOTIDE SEQUENCE [LARGE SCALE GENOMIC DNA]</scope>
    <source>
        <strain evidence="9 10">NRRL 64651</strain>
    </source>
</reference>
<keyword evidence="7" id="KW-0349">Heme</keyword>
<dbReference type="InterPro" id="IPR017972">
    <property type="entry name" value="Cyt_P450_CS"/>
</dbReference>
<evidence type="ECO:0000256" key="6">
    <source>
        <dbReference type="ARBA" id="ARBA00023033"/>
    </source>
</evidence>
<evidence type="ECO:0000256" key="4">
    <source>
        <dbReference type="ARBA" id="ARBA00023002"/>
    </source>
</evidence>
<comment type="caution">
    <text evidence="9">The sequence shown here is derived from an EMBL/GenBank/DDBJ whole genome shotgun (WGS) entry which is preliminary data.</text>
</comment>
<keyword evidence="8" id="KW-1133">Transmembrane helix</keyword>
<comment type="cofactor">
    <cofactor evidence="1">
        <name>heme</name>
        <dbReference type="ChEBI" id="CHEBI:30413"/>
    </cofactor>
</comment>
<dbReference type="Pfam" id="PF00067">
    <property type="entry name" value="p450"/>
    <property type="match status" value="1"/>
</dbReference>
<dbReference type="InterPro" id="IPR036396">
    <property type="entry name" value="Cyt_P450_sf"/>
</dbReference>
<accession>A0ABR1HG73</accession>
<dbReference type="InterPro" id="IPR001128">
    <property type="entry name" value="Cyt_P450"/>
</dbReference>
<name>A0ABR1HG73_9HYPO</name>
<keyword evidence="6 7" id="KW-0503">Monooxygenase</keyword>
<dbReference type="EMBL" id="JAZAVK010000142">
    <property type="protein sequence ID" value="KAK7419947.1"/>
    <property type="molecule type" value="Genomic_DNA"/>
</dbReference>
<comment type="similarity">
    <text evidence="2 7">Belongs to the cytochrome P450 family.</text>
</comment>
<evidence type="ECO:0000256" key="1">
    <source>
        <dbReference type="ARBA" id="ARBA00001971"/>
    </source>
</evidence>
<dbReference type="PANTHER" id="PTHR46206">
    <property type="entry name" value="CYTOCHROME P450"/>
    <property type="match status" value="1"/>
</dbReference>
<evidence type="ECO:0000256" key="3">
    <source>
        <dbReference type="ARBA" id="ARBA00022723"/>
    </source>
</evidence>
<keyword evidence="5 7" id="KW-0408">Iron</keyword>
<evidence type="ECO:0000256" key="8">
    <source>
        <dbReference type="SAM" id="Phobius"/>
    </source>
</evidence>
<organism evidence="9 10">
    <name type="scientific">Neonectria magnoliae</name>
    <dbReference type="NCBI Taxonomy" id="2732573"/>
    <lineage>
        <taxon>Eukaryota</taxon>
        <taxon>Fungi</taxon>
        <taxon>Dikarya</taxon>
        <taxon>Ascomycota</taxon>
        <taxon>Pezizomycotina</taxon>
        <taxon>Sordariomycetes</taxon>
        <taxon>Hypocreomycetidae</taxon>
        <taxon>Hypocreales</taxon>
        <taxon>Nectriaceae</taxon>
        <taxon>Neonectria</taxon>
    </lineage>
</organism>
<evidence type="ECO:0000313" key="9">
    <source>
        <dbReference type="EMBL" id="KAK7419947.1"/>
    </source>
</evidence>
<dbReference type="Gene3D" id="1.10.630.10">
    <property type="entry name" value="Cytochrome P450"/>
    <property type="match status" value="1"/>
</dbReference>
<keyword evidence="8" id="KW-0472">Membrane</keyword>
<keyword evidence="10" id="KW-1185">Reference proteome</keyword>
<gene>
    <name evidence="9" type="ORF">QQZ08_010650</name>
</gene>
<dbReference type="PROSITE" id="PS00086">
    <property type="entry name" value="CYTOCHROME_P450"/>
    <property type="match status" value="1"/>
</dbReference>
<proteinExistence type="inferred from homology"/>
<dbReference type="InterPro" id="IPR002403">
    <property type="entry name" value="Cyt_P450_E_grp-IV"/>
</dbReference>
<feature type="transmembrane region" description="Helical" evidence="8">
    <location>
        <begin position="30"/>
        <end position="51"/>
    </location>
</feature>
<dbReference type="PRINTS" id="PR00465">
    <property type="entry name" value="EP450IV"/>
</dbReference>
<evidence type="ECO:0000256" key="5">
    <source>
        <dbReference type="ARBA" id="ARBA00023004"/>
    </source>
</evidence>
<protein>
    <submittedName>
        <fullName evidence="9">Uncharacterized protein</fullName>
    </submittedName>
</protein>
<keyword evidence="3 7" id="KW-0479">Metal-binding</keyword>
<evidence type="ECO:0000256" key="7">
    <source>
        <dbReference type="RuleBase" id="RU000461"/>
    </source>
</evidence>
<dbReference type="CDD" id="cd11041">
    <property type="entry name" value="CYP503A1-like"/>
    <property type="match status" value="1"/>
</dbReference>
<dbReference type="SUPFAM" id="SSF48264">
    <property type="entry name" value="Cytochrome P450"/>
    <property type="match status" value="1"/>
</dbReference>
<evidence type="ECO:0000256" key="2">
    <source>
        <dbReference type="ARBA" id="ARBA00010617"/>
    </source>
</evidence>
<evidence type="ECO:0000313" key="10">
    <source>
        <dbReference type="Proteomes" id="UP001498421"/>
    </source>
</evidence>